<comment type="caution">
    <text evidence="16">The sequence shown here is derived from an EMBL/GenBank/DDBJ whole genome shotgun (WGS) entry which is preliminary data.</text>
</comment>
<evidence type="ECO:0000256" key="9">
    <source>
        <dbReference type="ARBA" id="ARBA00023170"/>
    </source>
</evidence>
<comment type="subcellular location">
    <subcellularLocation>
        <location evidence="1">Cell membrane</location>
        <topology evidence="1">Multi-pass membrane protein</topology>
    </subcellularLocation>
</comment>
<evidence type="ECO:0000256" key="6">
    <source>
        <dbReference type="ARBA" id="ARBA00022989"/>
    </source>
</evidence>
<keyword evidence="9" id="KW-0675">Receptor</keyword>
<protein>
    <recommendedName>
        <fullName evidence="15">Ionotropic glutamate receptor L-glutamate and glycine-binding domain-containing protein</fullName>
    </recommendedName>
</protein>
<evidence type="ECO:0000256" key="14">
    <source>
        <dbReference type="SAM" id="SignalP"/>
    </source>
</evidence>
<keyword evidence="12" id="KW-0407">Ion channel</keyword>
<evidence type="ECO:0000256" key="4">
    <source>
        <dbReference type="ARBA" id="ARBA00022475"/>
    </source>
</evidence>
<dbReference type="SUPFAM" id="SSF53850">
    <property type="entry name" value="Periplasmic binding protein-like II"/>
    <property type="match status" value="1"/>
</dbReference>
<keyword evidence="8 13" id="KW-0472">Membrane</keyword>
<dbReference type="InterPro" id="IPR001320">
    <property type="entry name" value="Iontro_rcpt_C"/>
</dbReference>
<proteinExistence type="inferred from homology"/>
<feature type="transmembrane region" description="Helical" evidence="13">
    <location>
        <begin position="452"/>
        <end position="474"/>
    </location>
</feature>
<keyword evidence="14" id="KW-0732">Signal</keyword>
<reference evidence="16 17" key="1">
    <citation type="submission" date="2023-11" db="EMBL/GenBank/DDBJ databases">
        <title>Halocaridina rubra genome assembly.</title>
        <authorList>
            <person name="Smith C."/>
        </authorList>
    </citation>
    <scope>NUCLEOTIDE SEQUENCE [LARGE SCALE GENOMIC DNA]</scope>
    <source>
        <strain evidence="16">EP-1</strain>
        <tissue evidence="16">Whole</tissue>
    </source>
</reference>
<evidence type="ECO:0000256" key="10">
    <source>
        <dbReference type="ARBA" id="ARBA00023180"/>
    </source>
</evidence>
<evidence type="ECO:0000256" key="1">
    <source>
        <dbReference type="ARBA" id="ARBA00004651"/>
    </source>
</evidence>
<feature type="domain" description="Ionotropic glutamate receptor L-glutamate and glycine-binding" evidence="15">
    <location>
        <begin position="269"/>
        <end position="331"/>
    </location>
</feature>
<evidence type="ECO:0000259" key="15">
    <source>
        <dbReference type="SMART" id="SM00918"/>
    </source>
</evidence>
<dbReference type="Gene3D" id="3.40.190.10">
    <property type="entry name" value="Periplasmic binding protein-like II"/>
    <property type="match status" value="1"/>
</dbReference>
<evidence type="ECO:0000256" key="7">
    <source>
        <dbReference type="ARBA" id="ARBA00023065"/>
    </source>
</evidence>
<comment type="similarity">
    <text evidence="2">Belongs to the glutamate-gated ion channel (TC 1.A.10.1) family.</text>
</comment>
<dbReference type="AlphaFoldDB" id="A0AAN9AG73"/>
<keyword evidence="4" id="KW-1003">Cell membrane</keyword>
<evidence type="ECO:0000256" key="12">
    <source>
        <dbReference type="ARBA" id="ARBA00023303"/>
    </source>
</evidence>
<keyword evidence="7" id="KW-0406">Ion transport</keyword>
<dbReference type="PANTHER" id="PTHR42643:SF30">
    <property type="entry name" value="IONOTROPIC RECEPTOR 40A-RELATED"/>
    <property type="match status" value="1"/>
</dbReference>
<keyword evidence="11" id="KW-1071">Ligand-gated ion channel</keyword>
<dbReference type="InterPro" id="IPR052192">
    <property type="entry name" value="Insect_Ionotropic_Sensory_Rcpt"/>
</dbReference>
<evidence type="ECO:0000256" key="3">
    <source>
        <dbReference type="ARBA" id="ARBA00022448"/>
    </source>
</evidence>
<feature type="transmembrane region" description="Helical" evidence="13">
    <location>
        <begin position="421"/>
        <end position="440"/>
    </location>
</feature>
<accession>A0AAN9AG73</accession>
<dbReference type="Pfam" id="PF00060">
    <property type="entry name" value="Lig_chan"/>
    <property type="match status" value="1"/>
</dbReference>
<feature type="transmembrane region" description="Helical" evidence="13">
    <location>
        <begin position="387"/>
        <end position="409"/>
    </location>
</feature>
<evidence type="ECO:0000256" key="2">
    <source>
        <dbReference type="ARBA" id="ARBA00008685"/>
    </source>
</evidence>
<gene>
    <name evidence="16" type="ORF">SK128_010284</name>
</gene>
<evidence type="ECO:0000256" key="8">
    <source>
        <dbReference type="ARBA" id="ARBA00023136"/>
    </source>
</evidence>
<keyword evidence="5 13" id="KW-0812">Transmembrane</keyword>
<name>A0AAN9AG73_HALRR</name>
<dbReference type="PANTHER" id="PTHR42643">
    <property type="entry name" value="IONOTROPIC RECEPTOR 20A-RELATED"/>
    <property type="match status" value="1"/>
</dbReference>
<dbReference type="GO" id="GO:0015276">
    <property type="term" value="F:ligand-gated monoatomic ion channel activity"/>
    <property type="evidence" value="ECO:0007669"/>
    <property type="project" value="InterPro"/>
</dbReference>
<feature type="chain" id="PRO_5043036603" description="Ionotropic glutamate receptor L-glutamate and glycine-binding domain-containing protein" evidence="14">
    <location>
        <begin position="25"/>
        <end position="672"/>
    </location>
</feature>
<evidence type="ECO:0000256" key="13">
    <source>
        <dbReference type="SAM" id="Phobius"/>
    </source>
</evidence>
<evidence type="ECO:0000313" key="17">
    <source>
        <dbReference type="Proteomes" id="UP001381693"/>
    </source>
</evidence>
<dbReference type="InterPro" id="IPR019594">
    <property type="entry name" value="Glu/Gly-bd"/>
</dbReference>
<feature type="transmembrane region" description="Helical" evidence="13">
    <location>
        <begin position="642"/>
        <end position="663"/>
    </location>
</feature>
<dbReference type="EMBL" id="JAXCGZ010000256">
    <property type="protein sequence ID" value="KAK7086303.1"/>
    <property type="molecule type" value="Genomic_DNA"/>
</dbReference>
<evidence type="ECO:0000313" key="16">
    <source>
        <dbReference type="EMBL" id="KAK7086303.1"/>
    </source>
</evidence>
<keyword evidence="3" id="KW-0813">Transport</keyword>
<dbReference type="Pfam" id="PF10613">
    <property type="entry name" value="Lig_chan-Glu_bd"/>
    <property type="match status" value="1"/>
</dbReference>
<keyword evidence="10" id="KW-0325">Glycoprotein</keyword>
<dbReference type="Proteomes" id="UP001381693">
    <property type="component" value="Unassembled WGS sequence"/>
</dbReference>
<dbReference type="SMART" id="SM00918">
    <property type="entry name" value="Lig_chan-Glu_bd"/>
    <property type="match status" value="1"/>
</dbReference>
<keyword evidence="17" id="KW-1185">Reference proteome</keyword>
<evidence type="ECO:0000256" key="5">
    <source>
        <dbReference type="ARBA" id="ARBA00022692"/>
    </source>
</evidence>
<dbReference type="GO" id="GO:0050906">
    <property type="term" value="P:detection of stimulus involved in sensory perception"/>
    <property type="evidence" value="ECO:0007669"/>
    <property type="project" value="UniProtKB-ARBA"/>
</dbReference>
<feature type="signal peptide" evidence="14">
    <location>
        <begin position="1"/>
        <end position="24"/>
    </location>
</feature>
<dbReference type="Gene3D" id="1.10.287.70">
    <property type="match status" value="1"/>
</dbReference>
<keyword evidence="6 13" id="KW-1133">Transmembrane helix</keyword>
<sequence>MMVSGTRYILLMIMIFEILGEGQGNCTGTVCSSNSLQMGYRSWKYIWQGKKNPALLGTEAPSSSNQEEWVSREGPLAIIAEKYLRFCTLTIFYQQETSGIALTLRRNLPYHGIKMYQLTSQDLLKKVTWSRSQCDGYLFLLTGDGHPLVRHASIDHFKAVPYKPGKQPPPLWNYKAYYVILLLEPSSLEPVNLIRLYNFKKTENLVILQERADRLRLWTHSLLSQIPSLEYLDTWYTGKFLTRTNLFPRKFENFKGFPLLVATFEHPPSVVYPRDAEENVIGKIGVDMELIRGLAQAKNFTVKFIEVSFTEKWGQKFENGSWDGLMREVYDEYVDIGVCNVFIDYYRYGEIDYSYPYNFMPGCFVTPSPKPLSNWQSPSLPFSRETWISIGISFLLGGPILYFIVVPLLNVNPEPLDFKSLSYNYLFILASLTIRSVNIVPKYWPGRFYAGFAWLSCLIISTAYSANLIAFLSVTQMSKPIDTLADFVKSGLRLGGHSFWKTQFELSPDAINTKLASMMESDVDFVSVFDQVEAGEFAFVENRQFLELNRDSRYTYGGQSTIRIVKECFVSYNIALILPRYSPLTDNLANNLMRIFESGMMRKWQGEVIQYFRKRYASKRLGKKFADPSEKRPLNLEHVQSMFYILGFGYLCSSILLIFEIFCRREQDTRKK</sequence>
<dbReference type="GO" id="GO:0005886">
    <property type="term" value="C:plasma membrane"/>
    <property type="evidence" value="ECO:0007669"/>
    <property type="project" value="UniProtKB-SubCell"/>
</dbReference>
<evidence type="ECO:0000256" key="11">
    <source>
        <dbReference type="ARBA" id="ARBA00023286"/>
    </source>
</evidence>
<organism evidence="16 17">
    <name type="scientific">Halocaridina rubra</name>
    <name type="common">Hawaiian red shrimp</name>
    <dbReference type="NCBI Taxonomy" id="373956"/>
    <lineage>
        <taxon>Eukaryota</taxon>
        <taxon>Metazoa</taxon>
        <taxon>Ecdysozoa</taxon>
        <taxon>Arthropoda</taxon>
        <taxon>Crustacea</taxon>
        <taxon>Multicrustacea</taxon>
        <taxon>Malacostraca</taxon>
        <taxon>Eumalacostraca</taxon>
        <taxon>Eucarida</taxon>
        <taxon>Decapoda</taxon>
        <taxon>Pleocyemata</taxon>
        <taxon>Caridea</taxon>
        <taxon>Atyoidea</taxon>
        <taxon>Atyidae</taxon>
        <taxon>Halocaridina</taxon>
    </lineage>
</organism>